<feature type="transmembrane region" description="Helical" evidence="7">
    <location>
        <begin position="248"/>
        <end position="264"/>
    </location>
</feature>
<feature type="transmembrane region" description="Helical" evidence="7">
    <location>
        <begin position="18"/>
        <end position="40"/>
    </location>
</feature>
<comment type="subcellular location">
    <subcellularLocation>
        <location evidence="1">Cell membrane</location>
        <topology evidence="1">Multi-pass membrane protein</topology>
    </subcellularLocation>
</comment>
<dbReference type="InterPro" id="IPR052049">
    <property type="entry name" value="Electron_transfer_protein"/>
</dbReference>
<evidence type="ECO:0000313" key="9">
    <source>
        <dbReference type="Proteomes" id="UP000295657"/>
    </source>
</evidence>
<dbReference type="EMBL" id="SNYQ01000003">
    <property type="protein sequence ID" value="TDQ57962.1"/>
    <property type="molecule type" value="Genomic_DNA"/>
</dbReference>
<protein>
    <submittedName>
        <fullName evidence="8">Tetrathionate reductase gamma subunit</fullName>
    </submittedName>
</protein>
<keyword evidence="9" id="KW-1185">Reference proteome</keyword>
<feature type="transmembrane region" description="Helical" evidence="7">
    <location>
        <begin position="90"/>
        <end position="118"/>
    </location>
</feature>
<evidence type="ECO:0000256" key="1">
    <source>
        <dbReference type="ARBA" id="ARBA00004651"/>
    </source>
</evidence>
<feature type="transmembrane region" description="Helical" evidence="7">
    <location>
        <begin position="212"/>
        <end position="228"/>
    </location>
</feature>
<dbReference type="PANTHER" id="PTHR34856">
    <property type="entry name" value="PROTEIN NRFD"/>
    <property type="match status" value="1"/>
</dbReference>
<dbReference type="RefSeq" id="WP_133544140.1">
    <property type="nucleotide sequence ID" value="NZ_SNYQ01000003.1"/>
</dbReference>
<keyword evidence="3" id="KW-1003">Cell membrane</keyword>
<keyword evidence="5 7" id="KW-1133">Transmembrane helix</keyword>
<organism evidence="8 9">
    <name type="scientific">Mesocricetibacter intestinalis</name>
    <dbReference type="NCBI Taxonomy" id="1521930"/>
    <lineage>
        <taxon>Bacteria</taxon>
        <taxon>Pseudomonadati</taxon>
        <taxon>Pseudomonadota</taxon>
        <taxon>Gammaproteobacteria</taxon>
        <taxon>Pasteurellales</taxon>
        <taxon>Pasteurellaceae</taxon>
        <taxon>Mesocricetibacter</taxon>
    </lineage>
</organism>
<name>A0A4R6V8D8_9PAST</name>
<comment type="similarity">
    <text evidence="2">Belongs to the NrfD family.</text>
</comment>
<dbReference type="Gene3D" id="1.20.1630.10">
    <property type="entry name" value="Formate dehydrogenase/DMSO reductase domain"/>
    <property type="match status" value="1"/>
</dbReference>
<dbReference type="PANTHER" id="PTHR34856:SF2">
    <property type="entry name" value="PROTEIN NRFD"/>
    <property type="match status" value="1"/>
</dbReference>
<evidence type="ECO:0000256" key="7">
    <source>
        <dbReference type="SAM" id="Phobius"/>
    </source>
</evidence>
<comment type="caution">
    <text evidence="8">The sequence shown here is derived from an EMBL/GenBank/DDBJ whole genome shotgun (WGS) entry which is preliminary data.</text>
</comment>
<accession>A0A4R6V8D8</accession>
<evidence type="ECO:0000256" key="2">
    <source>
        <dbReference type="ARBA" id="ARBA00008929"/>
    </source>
</evidence>
<keyword evidence="4 7" id="KW-0812">Transmembrane</keyword>
<sequence length="343" mass="38656">MIREILVHPQETVWQPWIVAYFFFIGIGFSAVFSALWIFLKQGRLGLKEETLALAVASVCVLVGSLALLGDLHQPGRIIHFYTDFNAGSWMAWGAFFLPWFCISVIAYFVSLVVAQIAERDLPRPLLGFSAVIRHRKGLLMSLRLSSAVSALMIVLYTLMETYATGTRPLWRSYWLLPIMLCSVLPFALALIAVLTKTFTKNTALYRFKRPILLHLIILVLAVAAWYLESADNSRDLDLILQNAYSPYVLMLAFIIALAANFYGRDKIALLALAVLAWTVRWVLVIEVQSLSKTNVLQNFYHFDWLSTEGGIGMLSLFGLCLCLALLMHRLMVFIFKGGVQHG</sequence>
<dbReference type="AlphaFoldDB" id="A0A4R6V8D8"/>
<feature type="transmembrane region" description="Helical" evidence="7">
    <location>
        <begin position="52"/>
        <end position="70"/>
    </location>
</feature>
<evidence type="ECO:0000256" key="5">
    <source>
        <dbReference type="ARBA" id="ARBA00022989"/>
    </source>
</evidence>
<reference evidence="8 9" key="1">
    <citation type="submission" date="2019-03" db="EMBL/GenBank/DDBJ databases">
        <title>Genomic Encyclopedia of Type Strains, Phase IV (KMG-IV): sequencing the most valuable type-strain genomes for metagenomic binning, comparative biology and taxonomic classification.</title>
        <authorList>
            <person name="Goeker M."/>
        </authorList>
    </citation>
    <scope>NUCLEOTIDE SEQUENCE [LARGE SCALE GENOMIC DNA]</scope>
    <source>
        <strain evidence="8 9">DSM 28403</strain>
    </source>
</reference>
<proteinExistence type="inferred from homology"/>
<dbReference type="GO" id="GO:0005886">
    <property type="term" value="C:plasma membrane"/>
    <property type="evidence" value="ECO:0007669"/>
    <property type="project" value="UniProtKB-SubCell"/>
</dbReference>
<keyword evidence="6 7" id="KW-0472">Membrane</keyword>
<feature type="transmembrane region" description="Helical" evidence="7">
    <location>
        <begin position="175"/>
        <end position="200"/>
    </location>
</feature>
<evidence type="ECO:0000313" key="8">
    <source>
        <dbReference type="EMBL" id="TDQ57962.1"/>
    </source>
</evidence>
<feature type="transmembrane region" description="Helical" evidence="7">
    <location>
        <begin position="271"/>
        <end position="291"/>
    </location>
</feature>
<gene>
    <name evidence="8" type="ORF">EDC45_1029</name>
</gene>
<feature type="transmembrane region" description="Helical" evidence="7">
    <location>
        <begin position="139"/>
        <end position="160"/>
    </location>
</feature>
<evidence type="ECO:0000256" key="4">
    <source>
        <dbReference type="ARBA" id="ARBA00022692"/>
    </source>
</evidence>
<dbReference type="OrthoDB" id="9770779at2"/>
<feature type="transmembrane region" description="Helical" evidence="7">
    <location>
        <begin position="311"/>
        <end position="328"/>
    </location>
</feature>
<evidence type="ECO:0000256" key="3">
    <source>
        <dbReference type="ARBA" id="ARBA00022475"/>
    </source>
</evidence>
<evidence type="ECO:0000256" key="6">
    <source>
        <dbReference type="ARBA" id="ARBA00023136"/>
    </source>
</evidence>
<dbReference type="InterPro" id="IPR005614">
    <property type="entry name" value="NrfD-like"/>
</dbReference>
<dbReference type="Pfam" id="PF03916">
    <property type="entry name" value="NrfD"/>
    <property type="match status" value="1"/>
</dbReference>
<dbReference type="Proteomes" id="UP000295657">
    <property type="component" value="Unassembled WGS sequence"/>
</dbReference>